<comment type="caution">
    <text evidence="1">The sequence shown here is derived from an EMBL/GenBank/DDBJ whole genome shotgun (WGS) entry which is preliminary data.</text>
</comment>
<sequence length="171" mass="18283">MFFVRAVGAGRAAIAASLRSVVATPPAGAVEWRVCLLLRLLQSTLPSTLRVAMLCGNTTATTSSSVSAHSAHHSKYNDLMVPDSANDWMMVLKVSVLGFTPWVFGFEKFLEDAGCLCVVPDDNAREDKGIEGAYGGGGVESRNDIKRRPAWSKSMMAWGAGRMAWGEDDGG</sequence>
<gene>
    <name evidence="1" type="ORF">HU200_007586</name>
</gene>
<dbReference type="Proteomes" id="UP000636709">
    <property type="component" value="Unassembled WGS sequence"/>
</dbReference>
<keyword evidence="2" id="KW-1185">Reference proteome</keyword>
<organism evidence="1 2">
    <name type="scientific">Digitaria exilis</name>
    <dbReference type="NCBI Taxonomy" id="1010633"/>
    <lineage>
        <taxon>Eukaryota</taxon>
        <taxon>Viridiplantae</taxon>
        <taxon>Streptophyta</taxon>
        <taxon>Embryophyta</taxon>
        <taxon>Tracheophyta</taxon>
        <taxon>Spermatophyta</taxon>
        <taxon>Magnoliopsida</taxon>
        <taxon>Liliopsida</taxon>
        <taxon>Poales</taxon>
        <taxon>Poaceae</taxon>
        <taxon>PACMAD clade</taxon>
        <taxon>Panicoideae</taxon>
        <taxon>Panicodae</taxon>
        <taxon>Paniceae</taxon>
        <taxon>Anthephorinae</taxon>
        <taxon>Digitaria</taxon>
    </lineage>
</organism>
<dbReference type="EMBL" id="JACEFO010000520">
    <property type="protein sequence ID" value="KAF8766094.1"/>
    <property type="molecule type" value="Genomic_DNA"/>
</dbReference>
<protein>
    <submittedName>
        <fullName evidence="1">Uncharacterized protein</fullName>
    </submittedName>
</protein>
<accession>A0A835KPF7</accession>
<reference evidence="1" key="1">
    <citation type="submission" date="2020-07" db="EMBL/GenBank/DDBJ databases">
        <title>Genome sequence and genetic diversity analysis of an under-domesticated orphan crop, white fonio (Digitaria exilis).</title>
        <authorList>
            <person name="Bennetzen J.L."/>
            <person name="Chen S."/>
            <person name="Ma X."/>
            <person name="Wang X."/>
            <person name="Yssel A.E.J."/>
            <person name="Chaluvadi S.R."/>
            <person name="Johnson M."/>
            <person name="Gangashetty P."/>
            <person name="Hamidou F."/>
            <person name="Sanogo M.D."/>
            <person name="Zwaenepoel A."/>
            <person name="Wallace J."/>
            <person name="Van De Peer Y."/>
            <person name="Van Deynze A."/>
        </authorList>
    </citation>
    <scope>NUCLEOTIDE SEQUENCE</scope>
    <source>
        <tissue evidence="1">Leaves</tissue>
    </source>
</reference>
<name>A0A835KPF7_9POAL</name>
<proteinExistence type="predicted"/>
<evidence type="ECO:0000313" key="1">
    <source>
        <dbReference type="EMBL" id="KAF8766094.1"/>
    </source>
</evidence>
<dbReference type="AlphaFoldDB" id="A0A835KPF7"/>
<evidence type="ECO:0000313" key="2">
    <source>
        <dbReference type="Proteomes" id="UP000636709"/>
    </source>
</evidence>